<comment type="caution">
    <text evidence="7">The sequence shown here is derived from an EMBL/GenBank/DDBJ whole genome shotgun (WGS) entry which is preliminary data.</text>
</comment>
<evidence type="ECO:0000259" key="6">
    <source>
        <dbReference type="Pfam" id="PF00692"/>
    </source>
</evidence>
<protein>
    <recommendedName>
        <fullName evidence="2">dUTP diphosphatase</fullName>
        <ecNumber evidence="2">3.6.1.23</ecNumber>
    </recommendedName>
</protein>
<comment type="similarity">
    <text evidence="1">Belongs to the dUTPase family.</text>
</comment>
<dbReference type="GO" id="GO:0000287">
    <property type="term" value="F:magnesium ion binding"/>
    <property type="evidence" value="ECO:0007669"/>
    <property type="project" value="InterPro"/>
</dbReference>
<dbReference type="PANTHER" id="PTHR11241:SF0">
    <property type="entry name" value="DEOXYURIDINE 5'-TRIPHOSPHATE NUCLEOTIDOHYDROLASE"/>
    <property type="match status" value="1"/>
</dbReference>
<dbReference type="NCBIfam" id="TIGR00576">
    <property type="entry name" value="dut"/>
    <property type="match status" value="1"/>
</dbReference>
<dbReference type="InterPro" id="IPR033704">
    <property type="entry name" value="dUTPase_trimeric"/>
</dbReference>
<dbReference type="RefSeq" id="WP_249320144.1">
    <property type="nucleotide sequence ID" value="NZ_JACRSN010000019.1"/>
</dbReference>
<dbReference type="GO" id="GO:0004170">
    <property type="term" value="F:dUTP diphosphatase activity"/>
    <property type="evidence" value="ECO:0007669"/>
    <property type="project" value="UniProtKB-EC"/>
</dbReference>
<keyword evidence="4" id="KW-0546">Nucleotide metabolism</keyword>
<evidence type="ECO:0000256" key="3">
    <source>
        <dbReference type="ARBA" id="ARBA00022801"/>
    </source>
</evidence>
<dbReference type="AlphaFoldDB" id="A0A926HSR9"/>
<dbReference type="SUPFAM" id="SSF51283">
    <property type="entry name" value="dUTPase-like"/>
    <property type="match status" value="1"/>
</dbReference>
<dbReference type="Pfam" id="PF00692">
    <property type="entry name" value="dUTPase"/>
    <property type="match status" value="1"/>
</dbReference>
<name>A0A926HSR9_9FIRM</name>
<sequence>MYIKLDENAIMPERAHEEDAGLDLKSPITVLIAKGGSEIIDTGVHVELPPSTVGMLKSKSGLNIKYGILSEGVIDEGYSGSIRVKLYNHGPQPYLVNRGDKITQLVILPCMRPGIIVVDALAETARGEHGFGSTGR</sequence>
<evidence type="ECO:0000256" key="2">
    <source>
        <dbReference type="ARBA" id="ARBA00012379"/>
    </source>
</evidence>
<evidence type="ECO:0000256" key="5">
    <source>
        <dbReference type="ARBA" id="ARBA00047686"/>
    </source>
</evidence>
<evidence type="ECO:0000313" key="7">
    <source>
        <dbReference type="EMBL" id="MBC8534558.1"/>
    </source>
</evidence>
<evidence type="ECO:0000313" key="8">
    <source>
        <dbReference type="Proteomes" id="UP000651482"/>
    </source>
</evidence>
<dbReference type="GO" id="GO:0006226">
    <property type="term" value="P:dUMP biosynthetic process"/>
    <property type="evidence" value="ECO:0007669"/>
    <property type="project" value="InterPro"/>
</dbReference>
<dbReference type="GO" id="GO:0046081">
    <property type="term" value="P:dUTP catabolic process"/>
    <property type="evidence" value="ECO:0007669"/>
    <property type="project" value="InterPro"/>
</dbReference>
<dbReference type="Proteomes" id="UP000651482">
    <property type="component" value="Unassembled WGS sequence"/>
</dbReference>
<gene>
    <name evidence="7" type="primary">dut</name>
    <name evidence="7" type="ORF">IAG03_11305</name>
</gene>
<organism evidence="7 8">
    <name type="scientific">Yeguia hominis</name>
    <dbReference type="NCBI Taxonomy" id="2763662"/>
    <lineage>
        <taxon>Bacteria</taxon>
        <taxon>Bacillati</taxon>
        <taxon>Bacillota</taxon>
        <taxon>Clostridia</taxon>
        <taxon>Eubacteriales</taxon>
        <taxon>Yeguiaceae</taxon>
        <taxon>Yeguia</taxon>
    </lineage>
</organism>
<reference evidence="7" key="1">
    <citation type="submission" date="2020-08" db="EMBL/GenBank/DDBJ databases">
        <title>Genome public.</title>
        <authorList>
            <person name="Liu C."/>
            <person name="Sun Q."/>
        </authorList>
    </citation>
    <scope>NUCLEOTIDE SEQUENCE</scope>
    <source>
        <strain evidence="7">NSJ-40</strain>
    </source>
</reference>
<evidence type="ECO:0000256" key="1">
    <source>
        <dbReference type="ARBA" id="ARBA00006581"/>
    </source>
</evidence>
<feature type="domain" description="dUTPase-like" evidence="6">
    <location>
        <begin position="8"/>
        <end position="135"/>
    </location>
</feature>
<dbReference type="InterPro" id="IPR036157">
    <property type="entry name" value="dUTPase-like_sf"/>
</dbReference>
<dbReference type="PANTHER" id="PTHR11241">
    <property type="entry name" value="DEOXYURIDINE 5'-TRIPHOSPHATE NUCLEOTIDOHYDROLASE"/>
    <property type="match status" value="1"/>
</dbReference>
<dbReference type="InterPro" id="IPR008181">
    <property type="entry name" value="dUTPase"/>
</dbReference>
<comment type="catalytic activity">
    <reaction evidence="5">
        <text>dUTP + H2O = dUMP + diphosphate + H(+)</text>
        <dbReference type="Rhea" id="RHEA:10248"/>
        <dbReference type="ChEBI" id="CHEBI:15377"/>
        <dbReference type="ChEBI" id="CHEBI:15378"/>
        <dbReference type="ChEBI" id="CHEBI:33019"/>
        <dbReference type="ChEBI" id="CHEBI:61555"/>
        <dbReference type="ChEBI" id="CHEBI:246422"/>
        <dbReference type="EC" id="3.6.1.23"/>
    </reaction>
</comment>
<evidence type="ECO:0000256" key="4">
    <source>
        <dbReference type="ARBA" id="ARBA00023080"/>
    </source>
</evidence>
<dbReference type="InterPro" id="IPR029054">
    <property type="entry name" value="dUTPase-like"/>
</dbReference>
<accession>A0A926HSR9</accession>
<dbReference type="Gene3D" id="2.70.40.10">
    <property type="match status" value="1"/>
</dbReference>
<dbReference type="EMBL" id="JACRSN010000019">
    <property type="protein sequence ID" value="MBC8534558.1"/>
    <property type="molecule type" value="Genomic_DNA"/>
</dbReference>
<dbReference type="NCBIfam" id="NF001862">
    <property type="entry name" value="PRK00601.1"/>
    <property type="match status" value="1"/>
</dbReference>
<keyword evidence="8" id="KW-1185">Reference proteome</keyword>
<dbReference type="EC" id="3.6.1.23" evidence="2"/>
<proteinExistence type="inferred from homology"/>
<dbReference type="CDD" id="cd07557">
    <property type="entry name" value="trimeric_dUTPase"/>
    <property type="match status" value="1"/>
</dbReference>
<keyword evidence="3 7" id="KW-0378">Hydrolase</keyword>